<accession>A0A918LR72</accession>
<dbReference type="EMBL" id="BMQQ01000011">
    <property type="protein sequence ID" value="GGT37245.1"/>
    <property type="molecule type" value="Genomic_DNA"/>
</dbReference>
<evidence type="ECO:0000256" key="2">
    <source>
        <dbReference type="SAM" id="Phobius"/>
    </source>
</evidence>
<dbReference type="AlphaFoldDB" id="A0A918LR72"/>
<keyword evidence="4" id="KW-1185">Reference proteome</keyword>
<comment type="caution">
    <text evidence="3">The sequence shown here is derived from an EMBL/GenBank/DDBJ whole genome shotgun (WGS) entry which is preliminary data.</text>
</comment>
<name>A0A918LR72_9ACTN</name>
<dbReference type="RefSeq" id="WP_189202372.1">
    <property type="nucleotide sequence ID" value="NZ_BMQQ01000011.1"/>
</dbReference>
<feature type="region of interest" description="Disordered" evidence="1">
    <location>
        <begin position="1"/>
        <end position="88"/>
    </location>
</feature>
<feature type="transmembrane region" description="Helical" evidence="2">
    <location>
        <begin position="226"/>
        <end position="244"/>
    </location>
</feature>
<gene>
    <name evidence="3" type="ORF">GCM10014713_33740</name>
</gene>
<feature type="transmembrane region" description="Helical" evidence="2">
    <location>
        <begin position="94"/>
        <end position="114"/>
    </location>
</feature>
<evidence type="ECO:0000313" key="3">
    <source>
        <dbReference type="EMBL" id="GGT37245.1"/>
    </source>
</evidence>
<feature type="compositionally biased region" description="Pro residues" evidence="1">
    <location>
        <begin position="46"/>
        <end position="60"/>
    </location>
</feature>
<feature type="compositionally biased region" description="Basic residues" evidence="1">
    <location>
        <begin position="1"/>
        <end position="11"/>
    </location>
</feature>
<organism evidence="3 4">
    <name type="scientific">Streptomyces purpureus</name>
    <dbReference type="NCBI Taxonomy" id="1951"/>
    <lineage>
        <taxon>Bacteria</taxon>
        <taxon>Bacillati</taxon>
        <taxon>Actinomycetota</taxon>
        <taxon>Actinomycetes</taxon>
        <taxon>Kitasatosporales</taxon>
        <taxon>Streptomycetaceae</taxon>
        <taxon>Streptomyces</taxon>
    </lineage>
</organism>
<proteinExistence type="predicted"/>
<reference evidence="3" key="1">
    <citation type="journal article" date="2014" name="Int. J. Syst. Evol. Microbiol.">
        <title>Complete genome sequence of Corynebacterium casei LMG S-19264T (=DSM 44701T), isolated from a smear-ripened cheese.</title>
        <authorList>
            <consortium name="US DOE Joint Genome Institute (JGI-PGF)"/>
            <person name="Walter F."/>
            <person name="Albersmeier A."/>
            <person name="Kalinowski J."/>
            <person name="Ruckert C."/>
        </authorList>
    </citation>
    <scope>NUCLEOTIDE SEQUENCE</scope>
    <source>
        <strain evidence="3">JCM 3172</strain>
    </source>
</reference>
<keyword evidence="2" id="KW-0472">Membrane</keyword>
<sequence>MTRRPRLRLRRATPPDPGAPASGGAPAPATGPGPDTGQVPAARTSPPAPAPGGAPAPATGPGPATTTAPGGTATPPAPAPDDATAPAPGRVAELLGTFGSLLSLFTAVLFYFGWASTDAETKALGLRDNLFRLSTADYLLRSVNALYLPVLVAAVLAFGAYAGHRRVPEPVVRGMRWAWVGALGAVGVYPLAPGVGEVAVPLAVLVGVLLTAYARTRDAPRPRLWALALLLAVVALFWSVYAYAGIVGRGRAADTARSVAGGLPAVVVFSEKDLLIRGGGSCLSLVAEKGSPYRYRYAGLRLFHVSGDRLYLVPRHWAPWDGTLHVLEDKGDKMRLEYVSGRVYRSRECP</sequence>
<dbReference type="Proteomes" id="UP000619486">
    <property type="component" value="Unassembled WGS sequence"/>
</dbReference>
<keyword evidence="2" id="KW-0812">Transmembrane</keyword>
<feature type="compositionally biased region" description="Low complexity" evidence="1">
    <location>
        <begin position="61"/>
        <end position="88"/>
    </location>
</feature>
<protein>
    <submittedName>
        <fullName evidence="3">Uncharacterized protein</fullName>
    </submittedName>
</protein>
<keyword evidence="2" id="KW-1133">Transmembrane helix</keyword>
<evidence type="ECO:0000313" key="4">
    <source>
        <dbReference type="Proteomes" id="UP000619486"/>
    </source>
</evidence>
<feature type="transmembrane region" description="Helical" evidence="2">
    <location>
        <begin position="198"/>
        <end position="214"/>
    </location>
</feature>
<feature type="compositionally biased region" description="Low complexity" evidence="1">
    <location>
        <begin position="19"/>
        <end position="37"/>
    </location>
</feature>
<evidence type="ECO:0000256" key="1">
    <source>
        <dbReference type="SAM" id="MobiDB-lite"/>
    </source>
</evidence>
<feature type="transmembrane region" description="Helical" evidence="2">
    <location>
        <begin position="145"/>
        <end position="163"/>
    </location>
</feature>
<reference evidence="3" key="2">
    <citation type="submission" date="2020-09" db="EMBL/GenBank/DDBJ databases">
        <authorList>
            <person name="Sun Q."/>
            <person name="Ohkuma M."/>
        </authorList>
    </citation>
    <scope>NUCLEOTIDE SEQUENCE</scope>
    <source>
        <strain evidence="3">JCM 3172</strain>
    </source>
</reference>